<dbReference type="STRING" id="1424659.SAMN05216368_102264"/>
<keyword evidence="1" id="KW-0732">Signal</keyword>
<gene>
    <name evidence="3" type="ORF">SAMN05216368_102264</name>
</gene>
<evidence type="ECO:0000313" key="3">
    <source>
        <dbReference type="EMBL" id="SDM79830.1"/>
    </source>
</evidence>
<dbReference type="CDD" id="cd00146">
    <property type="entry name" value="PKD"/>
    <property type="match status" value="1"/>
</dbReference>
<evidence type="ECO:0000313" key="4">
    <source>
        <dbReference type="Proteomes" id="UP000199639"/>
    </source>
</evidence>
<evidence type="ECO:0000259" key="2">
    <source>
        <dbReference type="PROSITE" id="PS50093"/>
    </source>
</evidence>
<dbReference type="PROSITE" id="PS50093">
    <property type="entry name" value="PKD"/>
    <property type="match status" value="1"/>
</dbReference>
<feature type="signal peptide" evidence="1">
    <location>
        <begin position="1"/>
        <end position="28"/>
    </location>
</feature>
<dbReference type="EMBL" id="FNIB01000002">
    <property type="protein sequence ID" value="SDM79830.1"/>
    <property type="molecule type" value="Genomic_DNA"/>
</dbReference>
<dbReference type="Proteomes" id="UP000199639">
    <property type="component" value="Unassembled WGS sequence"/>
</dbReference>
<dbReference type="InterPro" id="IPR013783">
    <property type="entry name" value="Ig-like_fold"/>
</dbReference>
<organism evidence="3 4">
    <name type="scientific">Cryobacterium flavum</name>
    <dbReference type="NCBI Taxonomy" id="1424659"/>
    <lineage>
        <taxon>Bacteria</taxon>
        <taxon>Bacillati</taxon>
        <taxon>Actinomycetota</taxon>
        <taxon>Actinomycetes</taxon>
        <taxon>Micrococcales</taxon>
        <taxon>Microbacteriaceae</taxon>
        <taxon>Cryobacterium</taxon>
    </lineage>
</organism>
<dbReference type="GO" id="GO:0005975">
    <property type="term" value="P:carbohydrate metabolic process"/>
    <property type="evidence" value="ECO:0007669"/>
    <property type="project" value="UniProtKB-ARBA"/>
</dbReference>
<dbReference type="InterPro" id="IPR035986">
    <property type="entry name" value="PKD_dom_sf"/>
</dbReference>
<proteinExistence type="predicted"/>
<feature type="chain" id="PRO_5039298181" description="PKD domain-containing protein" evidence="1">
    <location>
        <begin position="29"/>
        <end position="294"/>
    </location>
</feature>
<dbReference type="SUPFAM" id="SSF49299">
    <property type="entry name" value="PKD domain"/>
    <property type="match status" value="1"/>
</dbReference>
<reference evidence="3 4" key="1">
    <citation type="submission" date="2016-10" db="EMBL/GenBank/DDBJ databases">
        <authorList>
            <person name="Varghese N."/>
            <person name="Submissions S."/>
        </authorList>
    </citation>
    <scope>NUCLEOTIDE SEQUENCE [LARGE SCALE GENOMIC DNA]</scope>
    <source>
        <strain evidence="3 4">CGMCC 1.11215</strain>
    </source>
</reference>
<evidence type="ECO:0000256" key="1">
    <source>
        <dbReference type="SAM" id="SignalP"/>
    </source>
</evidence>
<name>A0A5E9FWC8_9MICO</name>
<dbReference type="InterPro" id="IPR000601">
    <property type="entry name" value="PKD_dom"/>
</dbReference>
<sequence>MVRVRFLLVVAALFAAQFSQVSSASASAHEVVGLTETVELGNAVDPPPDSDGMAHGNGVDLVAGYTSAHVGGKSAGKQHGSGGGSVTPALPTVCANGDPMKPGIETIPCGNGTLLPLAQHNAPAVPCAGCSPDTIVRVSDLQNFPAYPAPTGMEPNGWAIVGLAANFWAGASAQIGEGLLLGEPAQVMFTPIGYRWDYGDGTTAVSADGGASWADLGLTEFSSTPTSHKYAARGSYSVTLTVDYRADYSFGDQGWRPVDGIVTVPSAPFAVVAATESTVLVAEDCNANPRGPGC</sequence>
<accession>A0A5E9FWC8</accession>
<dbReference type="AlphaFoldDB" id="A0A5E9FWC8"/>
<dbReference type="Pfam" id="PF00801">
    <property type="entry name" value="PKD"/>
    <property type="match status" value="1"/>
</dbReference>
<dbReference type="Gene3D" id="2.60.40.10">
    <property type="entry name" value="Immunoglobulins"/>
    <property type="match status" value="1"/>
</dbReference>
<feature type="domain" description="PKD" evidence="2">
    <location>
        <begin position="190"/>
        <end position="242"/>
    </location>
</feature>
<protein>
    <recommendedName>
        <fullName evidence="2">PKD domain-containing protein</fullName>
    </recommendedName>
</protein>